<organism evidence="3 4">
    <name type="scientific">Streptomyces yaizuensis</name>
    <dbReference type="NCBI Taxonomy" id="2989713"/>
    <lineage>
        <taxon>Bacteria</taxon>
        <taxon>Bacillati</taxon>
        <taxon>Actinomycetota</taxon>
        <taxon>Actinomycetes</taxon>
        <taxon>Kitasatosporales</taxon>
        <taxon>Streptomycetaceae</taxon>
        <taxon>Streptomyces</taxon>
    </lineage>
</organism>
<sequence length="250" mass="26346">MITHVKRAVLAAVCLVLPLSLATAADAAPPPVPPAAVSEAAPAALPGAPTAPAAPRLRAQTARLGVAVGGLAVGTENRTGYNRDLFRHWNAGLDPADGCNTRNEVLIAEAVEPPTVGARCALTGGAWWSYYDEVRVTPAGALDIDHMVPLAEAWDSGAYGWTPARREAYANDQGQSTSLIAVTARSNRAKADQDPAQWLPPAQGALCRYAAEWTATKLRWGLTVDENEQDRLFSIAAGCTTTEVVWETAP</sequence>
<dbReference type="Pfam" id="PF07510">
    <property type="entry name" value="GmrSD_C"/>
    <property type="match status" value="1"/>
</dbReference>
<accession>A0ABQ5P1L8</accession>
<reference evidence="3 4" key="1">
    <citation type="submission" date="2022-10" db="EMBL/GenBank/DDBJ databases">
        <title>Draft genome sequence of Streptomyces sp. YSPA8.</title>
        <authorList>
            <person name="Moriuchi R."/>
            <person name="Dohra H."/>
            <person name="Yamamura H."/>
            <person name="Kodani S."/>
        </authorList>
    </citation>
    <scope>NUCLEOTIDE SEQUENCE [LARGE SCALE GENOMIC DNA]</scope>
    <source>
        <strain evidence="3 4">YSPA8</strain>
    </source>
</reference>
<evidence type="ECO:0000313" key="3">
    <source>
        <dbReference type="EMBL" id="GLF96498.1"/>
    </source>
</evidence>
<dbReference type="PANTHER" id="PTHR24094:SF15">
    <property type="entry name" value="AMP-DEPENDENT SYNTHETASE_LIGASE DOMAIN-CONTAINING PROTEIN-RELATED"/>
    <property type="match status" value="1"/>
</dbReference>
<dbReference type="RefSeq" id="WP_323448536.1">
    <property type="nucleotide sequence ID" value="NZ_BSBI01000008.1"/>
</dbReference>
<proteinExistence type="predicted"/>
<dbReference type="PANTHER" id="PTHR24094">
    <property type="entry name" value="SECRETED PROTEIN"/>
    <property type="match status" value="1"/>
</dbReference>
<keyword evidence="3" id="KW-0378">Hydrolase</keyword>
<dbReference type="GO" id="GO:0004519">
    <property type="term" value="F:endonuclease activity"/>
    <property type="evidence" value="ECO:0007669"/>
    <property type="project" value="UniProtKB-KW"/>
</dbReference>
<comment type="caution">
    <text evidence="3">The sequence shown here is derived from an EMBL/GenBank/DDBJ whole genome shotgun (WGS) entry which is preliminary data.</text>
</comment>
<evidence type="ECO:0000259" key="2">
    <source>
        <dbReference type="Pfam" id="PF07510"/>
    </source>
</evidence>
<keyword evidence="4" id="KW-1185">Reference proteome</keyword>
<dbReference type="InterPro" id="IPR011089">
    <property type="entry name" value="GmrSD_C"/>
</dbReference>
<dbReference type="EMBL" id="BSBI01000008">
    <property type="protein sequence ID" value="GLF96498.1"/>
    <property type="molecule type" value="Genomic_DNA"/>
</dbReference>
<keyword evidence="3" id="KW-0255">Endonuclease</keyword>
<feature type="domain" description="GmrSD restriction endonucleases C-terminal" evidence="2">
    <location>
        <begin position="141"/>
        <end position="233"/>
    </location>
</feature>
<protein>
    <submittedName>
        <fullName evidence="3">HNH endonuclease family protein</fullName>
    </submittedName>
</protein>
<evidence type="ECO:0000313" key="4">
    <source>
        <dbReference type="Proteomes" id="UP001291653"/>
    </source>
</evidence>
<gene>
    <name evidence="3" type="ORF">SYYSPA8_19395</name>
</gene>
<name>A0ABQ5P1L8_9ACTN</name>
<dbReference type="Proteomes" id="UP001291653">
    <property type="component" value="Unassembled WGS sequence"/>
</dbReference>
<evidence type="ECO:0000256" key="1">
    <source>
        <dbReference type="SAM" id="SignalP"/>
    </source>
</evidence>
<feature type="signal peptide" evidence="1">
    <location>
        <begin position="1"/>
        <end position="27"/>
    </location>
</feature>
<keyword evidence="1" id="KW-0732">Signal</keyword>
<keyword evidence="3" id="KW-0540">Nuclease</keyword>
<feature type="chain" id="PRO_5046691674" evidence="1">
    <location>
        <begin position="28"/>
        <end position="250"/>
    </location>
</feature>